<sequence>MRRLIAIAIATLLAATVSVAQAAGPRDRLVGDDAILSDYAADTWHSFVKLVEPRTGLPADNIGGDLHPRSRSAYTSPTNIGMYLWATLAARDIGLVTEKEARERIGRTLDSVERLERHEASGQFYNWYHPTTRELLTTWPEPPGHPVYPFLSSVDNGWLAAALIMVSNAVPEHRDQAWQLATSMDFSCYYDPDAKGPDAGAGLLRGGFWVEGGAPPDSDGYPRGDYCGMAEDVVYTGHHYGAFNTEPRVASYIGIALDQIPAEHYFAGWRTFPDTCDWNWQGAQPVGEWRTYLGIDVFEGTYRYSDKLVVPTWGGSMFEAMMVPLVVPEIEWGPDSWAVTHPLYVEAQIEFGLEEAGYGYWGFSPASDPAGGYREYGVDALGLDPDGYAADAEGLTLVDTGWDDPDCPREPAPIDEYGEGVVTPHAAFLALEVAPDATLANLANLADDFPDLYGRGGFKDAVNVATGQIADRYLALDQGMVIAAVANHMLDGGLRDYLSESLEPSLRPLMEMEQFGATRTTPNDDMRGAR</sequence>
<protein>
    <submittedName>
        <fullName evidence="4">DUF3131 domain-containing protein</fullName>
    </submittedName>
</protein>
<evidence type="ECO:0000259" key="2">
    <source>
        <dbReference type="Pfam" id="PF10091"/>
    </source>
</evidence>
<gene>
    <name evidence="4" type="ORF">G1H11_20610</name>
</gene>
<dbReference type="InterPro" id="IPR021478">
    <property type="entry name" value="DUF3131"/>
</dbReference>
<dbReference type="EMBL" id="JAAGOB010000013">
    <property type="protein sequence ID" value="NED97705.1"/>
    <property type="molecule type" value="Genomic_DNA"/>
</dbReference>
<evidence type="ECO:0000313" key="4">
    <source>
        <dbReference type="EMBL" id="NED97705.1"/>
    </source>
</evidence>
<accession>A0A6N9YRY2</accession>
<dbReference type="InterPro" id="IPR019282">
    <property type="entry name" value="Glycoamylase-like_cons_dom"/>
</dbReference>
<feature type="domain" description="DUF3131" evidence="3">
    <location>
        <begin position="39"/>
        <end position="183"/>
    </location>
</feature>
<evidence type="ECO:0000256" key="1">
    <source>
        <dbReference type="SAM" id="SignalP"/>
    </source>
</evidence>
<feature type="chain" id="PRO_5027017198" evidence="1">
    <location>
        <begin position="23"/>
        <end position="530"/>
    </location>
</feature>
<dbReference type="Gene3D" id="1.50.10.140">
    <property type="match status" value="1"/>
</dbReference>
<keyword evidence="5" id="KW-1185">Reference proteome</keyword>
<name>A0A6N9YRY2_9ACTN</name>
<feature type="domain" description="Glycoamylase-like" evidence="2">
    <location>
        <begin position="300"/>
        <end position="497"/>
    </location>
</feature>
<proteinExistence type="predicted"/>
<reference evidence="4 5" key="1">
    <citation type="submission" date="2020-02" db="EMBL/GenBank/DDBJ databases">
        <authorList>
            <person name="Li X.-J."/>
            <person name="Feng X.-M."/>
        </authorList>
    </citation>
    <scope>NUCLEOTIDE SEQUENCE [LARGE SCALE GENOMIC DNA]</scope>
    <source>
        <strain evidence="4 5">CGMCC 4.7225</strain>
    </source>
</reference>
<dbReference type="RefSeq" id="WP_163820486.1">
    <property type="nucleotide sequence ID" value="NZ_JAAGOB010000013.1"/>
</dbReference>
<dbReference type="Proteomes" id="UP000469185">
    <property type="component" value="Unassembled WGS sequence"/>
</dbReference>
<dbReference type="Pfam" id="PF10091">
    <property type="entry name" value="Glycoamylase"/>
    <property type="match status" value="1"/>
</dbReference>
<evidence type="ECO:0000313" key="5">
    <source>
        <dbReference type="Proteomes" id="UP000469185"/>
    </source>
</evidence>
<comment type="caution">
    <text evidence="4">The sequence shown here is derived from an EMBL/GenBank/DDBJ whole genome shotgun (WGS) entry which is preliminary data.</text>
</comment>
<evidence type="ECO:0000259" key="3">
    <source>
        <dbReference type="Pfam" id="PF11329"/>
    </source>
</evidence>
<dbReference type="AlphaFoldDB" id="A0A6N9YRY2"/>
<feature type="signal peptide" evidence="1">
    <location>
        <begin position="1"/>
        <end position="22"/>
    </location>
</feature>
<organism evidence="4 5">
    <name type="scientific">Phytoactinopolyspora alkaliphila</name>
    <dbReference type="NCBI Taxonomy" id="1783498"/>
    <lineage>
        <taxon>Bacteria</taxon>
        <taxon>Bacillati</taxon>
        <taxon>Actinomycetota</taxon>
        <taxon>Actinomycetes</taxon>
        <taxon>Jiangellales</taxon>
        <taxon>Jiangellaceae</taxon>
        <taxon>Phytoactinopolyspora</taxon>
    </lineage>
</organism>
<keyword evidence="1" id="KW-0732">Signal</keyword>
<dbReference type="Pfam" id="PF11329">
    <property type="entry name" value="DUF3131"/>
    <property type="match status" value="1"/>
</dbReference>